<keyword evidence="3" id="KW-1185">Reference proteome</keyword>
<protein>
    <submittedName>
        <fullName evidence="2">Methyltransferase type 11</fullName>
    </submittedName>
</protein>
<organism evidence="2 3">
    <name type="scientific">Deinococcus geothermalis (strain DSM 11300 / CIP 105573 / AG-3a)</name>
    <dbReference type="NCBI Taxonomy" id="319795"/>
    <lineage>
        <taxon>Bacteria</taxon>
        <taxon>Thermotogati</taxon>
        <taxon>Deinococcota</taxon>
        <taxon>Deinococci</taxon>
        <taxon>Deinococcales</taxon>
        <taxon>Deinococcaceae</taxon>
        <taxon>Deinococcus</taxon>
    </lineage>
</organism>
<dbReference type="Pfam" id="PF08241">
    <property type="entry name" value="Methyltransf_11"/>
    <property type="match status" value="1"/>
</dbReference>
<dbReference type="GO" id="GO:0032259">
    <property type="term" value="P:methylation"/>
    <property type="evidence" value="ECO:0007669"/>
    <property type="project" value="UniProtKB-KW"/>
</dbReference>
<dbReference type="AlphaFoldDB" id="Q1J168"/>
<feature type="domain" description="Methyltransferase type 11" evidence="1">
    <location>
        <begin position="36"/>
        <end position="118"/>
    </location>
</feature>
<evidence type="ECO:0000313" key="2">
    <source>
        <dbReference type="EMBL" id="ABF44766.1"/>
    </source>
</evidence>
<sequence>MSLRTRDALLLHLSGVIWPFAPLLDVLNLVPEADVLDVGAGDGRLLKLLRERGHRGRLVGVDPEPGEGVLRGTAEALPFPAASFDAVLLVRVLAHLPDPVAALAEARRVLRPGGQVVVAAHGPDHLRATWRALGQEGQGTAANFTAHHLRIPVTVMPEAARALAESYGLACQVGGFPVEDTLHLVVEIRKAEGGEPL</sequence>
<keyword evidence="2" id="KW-0489">Methyltransferase</keyword>
<dbReference type="InterPro" id="IPR013216">
    <property type="entry name" value="Methyltransf_11"/>
</dbReference>
<dbReference type="PANTHER" id="PTHR42912">
    <property type="entry name" value="METHYLTRANSFERASE"/>
    <property type="match status" value="1"/>
</dbReference>
<dbReference type="HOGENOM" id="CLU_119431_0_0_0"/>
<dbReference type="SUPFAM" id="SSF53335">
    <property type="entry name" value="S-adenosyl-L-methionine-dependent methyltransferases"/>
    <property type="match status" value="1"/>
</dbReference>
<dbReference type="CDD" id="cd02440">
    <property type="entry name" value="AdoMet_MTases"/>
    <property type="match status" value="1"/>
</dbReference>
<dbReference type="GO" id="GO:0008757">
    <property type="term" value="F:S-adenosylmethionine-dependent methyltransferase activity"/>
    <property type="evidence" value="ECO:0007669"/>
    <property type="project" value="InterPro"/>
</dbReference>
<evidence type="ECO:0000259" key="1">
    <source>
        <dbReference type="Pfam" id="PF08241"/>
    </source>
</evidence>
<dbReference type="KEGG" id="dge:Dgeo_0463"/>
<name>Q1J168_DEIGD</name>
<proteinExistence type="predicted"/>
<dbReference type="EMBL" id="CP000359">
    <property type="protein sequence ID" value="ABF44766.1"/>
    <property type="molecule type" value="Genomic_DNA"/>
</dbReference>
<dbReference type="RefSeq" id="WP_011529609.1">
    <property type="nucleotide sequence ID" value="NC_008025.1"/>
</dbReference>
<keyword evidence="2" id="KW-0808">Transferase</keyword>
<dbReference type="InterPro" id="IPR050508">
    <property type="entry name" value="Methyltransf_Superfamily"/>
</dbReference>
<reference evidence="2" key="1">
    <citation type="submission" date="2006-04" db="EMBL/GenBank/DDBJ databases">
        <title>Complete sequence of chromosome of Deinococcus geothermalis DSM 11300.</title>
        <authorList>
            <consortium name="US DOE Joint Genome Institute"/>
            <person name="Copeland A."/>
            <person name="Lucas S."/>
            <person name="Lapidus A."/>
            <person name="Barry K."/>
            <person name="Detter J.C."/>
            <person name="Glavina del Rio T."/>
            <person name="Hammon N."/>
            <person name="Israni S."/>
            <person name="Dalin E."/>
            <person name="Tice H."/>
            <person name="Pitluck S."/>
            <person name="Brettin T."/>
            <person name="Bruce D."/>
            <person name="Han C."/>
            <person name="Tapia R."/>
            <person name="Saunders E."/>
            <person name="Gilna P."/>
            <person name="Schmutz J."/>
            <person name="Larimer F."/>
            <person name="Land M."/>
            <person name="Hauser L."/>
            <person name="Kyrpides N."/>
            <person name="Kim E."/>
            <person name="Daly M.J."/>
            <person name="Fredrickson J.K."/>
            <person name="Makarova K.S."/>
            <person name="Gaidamakova E.K."/>
            <person name="Zhai M."/>
            <person name="Richardson P."/>
        </authorList>
    </citation>
    <scope>NUCLEOTIDE SEQUENCE</scope>
    <source>
        <strain evidence="2">DSM 11300</strain>
    </source>
</reference>
<dbReference type="Gene3D" id="3.40.50.150">
    <property type="entry name" value="Vaccinia Virus protein VP39"/>
    <property type="match status" value="1"/>
</dbReference>
<dbReference type="eggNOG" id="COG2226">
    <property type="taxonomic scope" value="Bacteria"/>
</dbReference>
<dbReference type="InterPro" id="IPR029063">
    <property type="entry name" value="SAM-dependent_MTases_sf"/>
</dbReference>
<dbReference type="STRING" id="319795.Dgeo_0463"/>
<gene>
    <name evidence="2" type="ordered locus">Dgeo_0463</name>
</gene>
<accession>Q1J168</accession>
<dbReference type="Proteomes" id="UP000002431">
    <property type="component" value="Chromosome"/>
</dbReference>
<evidence type="ECO:0000313" key="3">
    <source>
        <dbReference type="Proteomes" id="UP000002431"/>
    </source>
</evidence>